<dbReference type="GO" id="GO:0004017">
    <property type="term" value="F:AMP kinase activity"/>
    <property type="evidence" value="ECO:0007669"/>
    <property type="project" value="UniProtKB-UniRule"/>
</dbReference>
<evidence type="ECO:0000256" key="5">
    <source>
        <dbReference type="ARBA" id="ARBA00022840"/>
    </source>
</evidence>
<dbReference type="GO" id="GO:0008270">
    <property type="term" value="F:zinc ion binding"/>
    <property type="evidence" value="ECO:0007669"/>
    <property type="project" value="UniProtKB-UniRule"/>
</dbReference>
<feature type="binding site" evidence="6">
    <location>
        <position position="160"/>
    </location>
    <ligand>
        <name>AMP</name>
        <dbReference type="ChEBI" id="CHEBI:456215"/>
    </ligand>
</feature>
<comment type="subunit">
    <text evidence="6 8">Monomer.</text>
</comment>
<dbReference type="GO" id="GO:0005737">
    <property type="term" value="C:cytoplasm"/>
    <property type="evidence" value="ECO:0007669"/>
    <property type="project" value="UniProtKB-SubCell"/>
</dbReference>
<feature type="binding site" evidence="6">
    <location>
        <begin position="10"/>
        <end position="15"/>
    </location>
    <ligand>
        <name>ATP</name>
        <dbReference type="ChEBI" id="CHEBI:30616"/>
    </ligand>
</feature>
<dbReference type="KEGG" id="aaxa:NCTC10138_00467"/>
<dbReference type="EMBL" id="LR215048">
    <property type="protein sequence ID" value="VEU80111.1"/>
    <property type="molecule type" value="Genomic_DNA"/>
</dbReference>
<feature type="binding site" evidence="6">
    <location>
        <position position="171"/>
    </location>
    <ligand>
        <name>AMP</name>
        <dbReference type="ChEBI" id="CHEBI:456215"/>
    </ligand>
</feature>
<dbReference type="InterPro" id="IPR027417">
    <property type="entry name" value="P-loop_NTPase"/>
</dbReference>
<evidence type="ECO:0000256" key="3">
    <source>
        <dbReference type="ARBA" id="ARBA00022741"/>
    </source>
</evidence>
<dbReference type="FunFam" id="3.40.50.300:FF:000106">
    <property type="entry name" value="Adenylate kinase mitochondrial"/>
    <property type="match status" value="1"/>
</dbReference>
<proteinExistence type="inferred from homology"/>
<dbReference type="NCBIfam" id="NF001381">
    <property type="entry name" value="PRK00279.1-3"/>
    <property type="match status" value="1"/>
</dbReference>
<evidence type="ECO:0000256" key="2">
    <source>
        <dbReference type="ARBA" id="ARBA00022727"/>
    </source>
</evidence>
<keyword evidence="6" id="KW-0862">Zinc</keyword>
<feature type="binding site" evidence="6">
    <location>
        <position position="92"/>
    </location>
    <ligand>
        <name>AMP</name>
        <dbReference type="ChEBI" id="CHEBI:456215"/>
    </ligand>
</feature>
<dbReference type="InterPro" id="IPR006259">
    <property type="entry name" value="Adenyl_kin_sub"/>
</dbReference>
<evidence type="ECO:0000256" key="4">
    <source>
        <dbReference type="ARBA" id="ARBA00022777"/>
    </source>
</evidence>
<reference evidence="10 11" key="1">
    <citation type="submission" date="2019-01" db="EMBL/GenBank/DDBJ databases">
        <authorList>
            <consortium name="Pathogen Informatics"/>
        </authorList>
    </citation>
    <scope>NUCLEOTIDE SEQUENCE [LARGE SCALE GENOMIC DNA]</scope>
    <source>
        <strain evidence="10 11">NCTC10138</strain>
    </source>
</reference>
<feature type="binding site" evidence="6">
    <location>
        <begin position="57"/>
        <end position="59"/>
    </location>
    <ligand>
        <name>AMP</name>
        <dbReference type="ChEBI" id="CHEBI:456215"/>
    </ligand>
</feature>
<dbReference type="PRINTS" id="PR00094">
    <property type="entry name" value="ADENYLTKNASE"/>
</dbReference>
<feature type="binding site" evidence="6">
    <location>
        <position position="153"/>
    </location>
    <ligand>
        <name>Zn(2+)</name>
        <dbReference type="ChEBI" id="CHEBI:29105"/>
        <note>structural</note>
    </ligand>
</feature>
<dbReference type="PROSITE" id="PS00113">
    <property type="entry name" value="ADENYLATE_KINASE"/>
    <property type="match status" value="1"/>
</dbReference>
<dbReference type="GO" id="GO:0044209">
    <property type="term" value="P:AMP salvage"/>
    <property type="evidence" value="ECO:0007669"/>
    <property type="project" value="UniProtKB-UniRule"/>
</dbReference>
<protein>
    <recommendedName>
        <fullName evidence="6 8">Adenylate kinase</fullName>
        <shortName evidence="6">AK</shortName>
        <ecNumber evidence="6 8">2.7.4.3</ecNumber>
    </recommendedName>
    <alternativeName>
        <fullName evidence="6">ATP-AMP transphosphorylase</fullName>
    </alternativeName>
    <alternativeName>
        <fullName evidence="6">ATP:AMP phosphotransferase</fullName>
    </alternativeName>
    <alternativeName>
        <fullName evidence="6">Adenylate monophosphate kinase</fullName>
    </alternativeName>
</protein>
<comment type="pathway">
    <text evidence="6">Purine metabolism; AMP biosynthesis via salvage pathway; AMP from ADP: step 1/1.</text>
</comment>
<feature type="binding site" evidence="6">
    <location>
        <position position="150"/>
    </location>
    <ligand>
        <name>Zn(2+)</name>
        <dbReference type="ChEBI" id="CHEBI:29105"/>
        <note>structural</note>
    </ligand>
</feature>
<dbReference type="SUPFAM" id="SSF52540">
    <property type="entry name" value="P-loop containing nucleoside triphosphate hydrolases"/>
    <property type="match status" value="1"/>
</dbReference>
<dbReference type="Pfam" id="PF00406">
    <property type="entry name" value="ADK"/>
    <property type="match status" value="1"/>
</dbReference>
<comment type="function">
    <text evidence="6">Catalyzes the reversible transfer of the terminal phosphate group between ATP and AMP. Plays an important role in cellular energy homeostasis and in adenine nucleotide metabolism.</text>
</comment>
<dbReference type="GO" id="GO:0005524">
    <property type="term" value="F:ATP binding"/>
    <property type="evidence" value="ECO:0007669"/>
    <property type="project" value="UniProtKB-UniRule"/>
</dbReference>
<dbReference type="PANTHER" id="PTHR23359">
    <property type="entry name" value="NUCLEOTIDE KINASE"/>
    <property type="match status" value="1"/>
</dbReference>
<dbReference type="Gene3D" id="3.40.50.300">
    <property type="entry name" value="P-loop containing nucleotide triphosphate hydrolases"/>
    <property type="match status" value="1"/>
</dbReference>
<accession>A0A449BCD9</accession>
<keyword evidence="11" id="KW-1185">Reference proteome</keyword>
<evidence type="ECO:0000313" key="11">
    <source>
        <dbReference type="Proteomes" id="UP000289841"/>
    </source>
</evidence>
<evidence type="ECO:0000313" key="10">
    <source>
        <dbReference type="EMBL" id="VEU80111.1"/>
    </source>
</evidence>
<evidence type="ECO:0000259" key="9">
    <source>
        <dbReference type="Pfam" id="PF05191"/>
    </source>
</evidence>
<name>A0A449BCD9_HAPAX</name>
<dbReference type="InterPro" id="IPR007862">
    <property type="entry name" value="Adenylate_kinase_lid-dom"/>
</dbReference>
<dbReference type="CDD" id="cd01428">
    <property type="entry name" value="ADK"/>
    <property type="match status" value="1"/>
</dbReference>
<keyword evidence="6" id="KW-0963">Cytoplasm</keyword>
<keyword evidence="4 6" id="KW-0418">Kinase</keyword>
<evidence type="ECO:0000256" key="1">
    <source>
        <dbReference type="ARBA" id="ARBA00022679"/>
    </source>
</evidence>
<dbReference type="InterPro" id="IPR000850">
    <property type="entry name" value="Adenylat/UMP-CMP_kin"/>
</dbReference>
<comment type="subcellular location">
    <subcellularLocation>
        <location evidence="6 8">Cytoplasm</location>
    </subcellularLocation>
</comment>
<feature type="binding site" evidence="6">
    <location>
        <begin position="136"/>
        <end position="137"/>
    </location>
    <ligand>
        <name>ATP</name>
        <dbReference type="ChEBI" id="CHEBI:30616"/>
    </ligand>
</feature>
<keyword evidence="1 6" id="KW-0808">Transferase</keyword>
<feature type="binding site" evidence="6">
    <location>
        <begin position="85"/>
        <end position="88"/>
    </location>
    <ligand>
        <name>AMP</name>
        <dbReference type="ChEBI" id="CHEBI:456215"/>
    </ligand>
</feature>
<dbReference type="InterPro" id="IPR033690">
    <property type="entry name" value="Adenylat_kinase_CS"/>
</dbReference>
<keyword evidence="6" id="KW-0479">Metal-binding</keyword>
<dbReference type="Pfam" id="PF05191">
    <property type="entry name" value="ADK_lid"/>
    <property type="match status" value="1"/>
</dbReference>
<dbReference type="UniPathway" id="UPA00588">
    <property type="reaction ID" value="UER00649"/>
</dbReference>
<feature type="region of interest" description="LID" evidence="6">
    <location>
        <begin position="126"/>
        <end position="163"/>
    </location>
</feature>
<evidence type="ECO:0000256" key="8">
    <source>
        <dbReference type="RuleBase" id="RU003331"/>
    </source>
</evidence>
<dbReference type="NCBIfam" id="TIGR01351">
    <property type="entry name" value="adk"/>
    <property type="match status" value="1"/>
</dbReference>
<feature type="region of interest" description="NMP" evidence="6">
    <location>
        <begin position="30"/>
        <end position="59"/>
    </location>
</feature>
<feature type="binding site" evidence="6">
    <location>
        <position position="31"/>
    </location>
    <ligand>
        <name>AMP</name>
        <dbReference type="ChEBI" id="CHEBI:456215"/>
    </ligand>
</feature>
<dbReference type="HAMAP" id="MF_00235">
    <property type="entry name" value="Adenylate_kinase_Adk"/>
    <property type="match status" value="1"/>
</dbReference>
<keyword evidence="3 6" id="KW-0547">Nucleotide-binding</keyword>
<feature type="binding site" evidence="6">
    <location>
        <position position="199"/>
    </location>
    <ligand>
        <name>ATP</name>
        <dbReference type="ChEBI" id="CHEBI:30616"/>
    </ligand>
</feature>
<sequence length="217" mass="24948">MRIIIMGPPGVGKGTEASMLEAQFNIPHVSTGDIFRALFRTDDPIGIEAREYIDKGLLVPDELTNRIVETRFRTEDVHHGFIFDGYPRNVAQAEAFTKFLNERNWKVDTVINVDTKDETIIERLSGRRVCPKCGATYHIVSNKPRIENICDNDQTELIQRKDDKPETIKNRLEIYHRETKPVIEYYRKAGLLVNVDGSGDIENTHRQVLKIIGDLKW</sequence>
<gene>
    <name evidence="10" type="primary">MCYN0050</name>
    <name evidence="6" type="synonym">adk</name>
    <name evidence="10" type="ORF">NCTC10138_00467</name>
</gene>
<comment type="similarity">
    <text evidence="6 7">Belongs to the adenylate kinase family.</text>
</comment>
<keyword evidence="2 6" id="KW-0545">Nucleotide biosynthesis</keyword>
<dbReference type="STRING" id="1278311.GCA_000428705_01126"/>
<evidence type="ECO:0000256" key="7">
    <source>
        <dbReference type="RuleBase" id="RU003330"/>
    </source>
</evidence>
<dbReference type="EC" id="2.7.4.3" evidence="6 8"/>
<dbReference type="AlphaFoldDB" id="A0A449BCD9"/>
<organism evidence="10 11">
    <name type="scientific">Haploplasma axanthum</name>
    <name type="common">Acholeplasma axanthum</name>
    <dbReference type="NCBI Taxonomy" id="29552"/>
    <lineage>
        <taxon>Bacteria</taxon>
        <taxon>Bacillati</taxon>
        <taxon>Mycoplasmatota</taxon>
        <taxon>Mollicutes</taxon>
        <taxon>Acholeplasmatales</taxon>
        <taxon>Acholeplasmataceae</taxon>
        <taxon>Haploplasma</taxon>
    </lineage>
</organism>
<comment type="domain">
    <text evidence="6">Consists of three domains, a large central CORE domain and two small peripheral domains, NMPbind and LID, which undergo movements during catalysis. The LID domain closes over the site of phosphoryl transfer upon ATP binding. Assembling and dissambling the active center during each catalytic cycle provides an effective means to prevent ATP hydrolysis. Some bacteria have evolved a zinc-coordinating structure that stabilizes the LID domain.</text>
</comment>
<dbReference type="NCBIfam" id="NF001380">
    <property type="entry name" value="PRK00279.1-2"/>
    <property type="match status" value="1"/>
</dbReference>
<comment type="catalytic activity">
    <reaction evidence="6 8">
        <text>AMP + ATP = 2 ADP</text>
        <dbReference type="Rhea" id="RHEA:12973"/>
        <dbReference type="ChEBI" id="CHEBI:30616"/>
        <dbReference type="ChEBI" id="CHEBI:456215"/>
        <dbReference type="ChEBI" id="CHEBI:456216"/>
        <dbReference type="EC" id="2.7.4.3"/>
    </reaction>
</comment>
<dbReference type="OrthoDB" id="9805030at2"/>
<feature type="binding site" evidence="6">
    <location>
        <position position="36"/>
    </location>
    <ligand>
        <name>AMP</name>
        <dbReference type="ChEBI" id="CHEBI:456215"/>
    </ligand>
</feature>
<feature type="binding site" evidence="6">
    <location>
        <position position="133"/>
    </location>
    <ligand>
        <name>Zn(2+)</name>
        <dbReference type="ChEBI" id="CHEBI:29105"/>
        <note>structural</note>
    </ligand>
</feature>
<evidence type="ECO:0000256" key="6">
    <source>
        <dbReference type="HAMAP-Rule" id="MF_00235"/>
    </source>
</evidence>
<dbReference type="Proteomes" id="UP000289841">
    <property type="component" value="Chromosome"/>
</dbReference>
<feature type="binding site" evidence="6">
    <location>
        <position position="127"/>
    </location>
    <ligand>
        <name>ATP</name>
        <dbReference type="ChEBI" id="CHEBI:30616"/>
    </ligand>
</feature>
<feature type="binding site" evidence="6">
    <location>
        <position position="130"/>
    </location>
    <ligand>
        <name>Zn(2+)</name>
        <dbReference type="ChEBI" id="CHEBI:29105"/>
        <note>structural</note>
    </ligand>
</feature>
<feature type="domain" description="Adenylate kinase active site lid" evidence="9">
    <location>
        <begin position="127"/>
        <end position="162"/>
    </location>
</feature>
<keyword evidence="5 6" id="KW-0067">ATP-binding</keyword>